<protein>
    <recommendedName>
        <fullName evidence="3">Lipoprotein</fullName>
    </recommendedName>
</protein>
<name>A0A2N9X4Q9_9NEIS</name>
<evidence type="ECO:0008006" key="3">
    <source>
        <dbReference type="Google" id="ProtNLM"/>
    </source>
</evidence>
<accession>A0A2N9X4Q9</accession>
<keyword evidence="2" id="KW-1185">Reference proteome</keyword>
<organism evidence="1 2">
    <name type="scientific">Snodgrassella alvi</name>
    <dbReference type="NCBI Taxonomy" id="1196083"/>
    <lineage>
        <taxon>Bacteria</taxon>
        <taxon>Pseudomonadati</taxon>
        <taxon>Pseudomonadota</taxon>
        <taxon>Betaproteobacteria</taxon>
        <taxon>Neisseriales</taxon>
        <taxon>Neisseriaceae</taxon>
        <taxon>Snodgrassella</taxon>
    </lineage>
</organism>
<evidence type="ECO:0000313" key="1">
    <source>
        <dbReference type="EMBL" id="PIT38162.1"/>
    </source>
</evidence>
<dbReference type="Proteomes" id="UP000230202">
    <property type="component" value="Unassembled WGS sequence"/>
</dbReference>
<dbReference type="EMBL" id="MEIL01000029">
    <property type="protein sequence ID" value="PIT38162.1"/>
    <property type="molecule type" value="Genomic_DNA"/>
</dbReference>
<proteinExistence type="predicted"/>
<dbReference type="PROSITE" id="PS51257">
    <property type="entry name" value="PROKAR_LIPOPROTEIN"/>
    <property type="match status" value="1"/>
</dbReference>
<dbReference type="AlphaFoldDB" id="A0A2N9X4Q9"/>
<gene>
    <name evidence="1" type="ORF">BHC54_06285</name>
</gene>
<evidence type="ECO:0000313" key="2">
    <source>
        <dbReference type="Proteomes" id="UP000230202"/>
    </source>
</evidence>
<sequence>MKIIFCLITIALLCGCMTPKGDYHIVAEDEFGRDLAPNIKFVAQNGTGITSTKISLCAVSPGAIIRVYDLHTNEEIKSLSPRKCR</sequence>
<comment type="caution">
    <text evidence="1">The sequence shown here is derived from an EMBL/GenBank/DDBJ whole genome shotgun (WGS) entry which is preliminary data.</text>
</comment>
<reference evidence="1" key="1">
    <citation type="journal article" date="2017" name="MBio">
        <title>Type VI secretion-mediated competition in the bee gut microbiome.</title>
        <authorList>
            <person name="Steele M.I."/>
            <person name="Kwong W.K."/>
            <person name="Powell J.E."/>
            <person name="Whiteley M."/>
            <person name="Moran N.A."/>
        </authorList>
    </citation>
    <scope>NUCLEOTIDE SEQUENCE [LARGE SCALE GENOMIC DNA]</scope>
    <source>
        <strain evidence="1">WkB273</strain>
    </source>
</reference>